<gene>
    <name evidence="4" type="ORF">FRACA_640002</name>
</gene>
<organism evidence="4 5">
    <name type="scientific">Frankia canadensis</name>
    <dbReference type="NCBI Taxonomy" id="1836972"/>
    <lineage>
        <taxon>Bacteria</taxon>
        <taxon>Bacillati</taxon>
        <taxon>Actinomycetota</taxon>
        <taxon>Actinomycetes</taxon>
        <taxon>Frankiales</taxon>
        <taxon>Frankiaceae</taxon>
        <taxon>Frankia</taxon>
    </lineage>
</organism>
<dbReference type="GO" id="GO:0004165">
    <property type="term" value="F:delta(3)-delta(2)-enoyl-CoA isomerase activity"/>
    <property type="evidence" value="ECO:0007669"/>
    <property type="project" value="UniProtKB-ARBA"/>
</dbReference>
<sequence length="247" mass="25868">MSESGVVLVHDDGGIRRITLNRPDRLNAFTVDSYRALGAAVAAADADDSVSVVLLTGAGRAFCAGADLVEIPRSDQTLVAETFRTMLLAVVGLSKPLVARVHGPAVGVGMTLLLHCDLVVVAESARLRAPFAEIGTAPETMSSVLLPRAVGPQRAAELLFTSRWISSAEAVEYGLALRRCADDELDGVVGELARTIAAFPPAVLASTKRLLRAGQAELASPDAAAAVIDRETAEGAELGRLFGFPRR</sequence>
<dbReference type="Pfam" id="PF00378">
    <property type="entry name" value="ECH_1"/>
    <property type="match status" value="1"/>
</dbReference>
<keyword evidence="4" id="KW-0456">Lyase</keyword>
<dbReference type="InterPro" id="IPR051053">
    <property type="entry name" value="ECH/Chromodomain_protein"/>
</dbReference>
<reference evidence="4 5" key="1">
    <citation type="submission" date="2017-06" db="EMBL/GenBank/DDBJ databases">
        <authorList>
            <person name="Kim H.J."/>
            <person name="Triplett B.A."/>
        </authorList>
    </citation>
    <scope>NUCLEOTIDE SEQUENCE [LARGE SCALE GENOMIC DNA]</scope>
    <source>
        <strain evidence="4">FRACA_ARgP5</strain>
    </source>
</reference>
<dbReference type="CDD" id="cd06558">
    <property type="entry name" value="crotonase-like"/>
    <property type="match status" value="1"/>
</dbReference>
<protein>
    <submittedName>
        <fullName evidence="4">Putative Enoyl-CoA hydratase/isomerase</fullName>
        <ecNumber evidence="4">4.2.1.17</ecNumber>
    </submittedName>
</protein>
<dbReference type="RefSeq" id="WP_165818632.1">
    <property type="nucleotide sequence ID" value="NZ_FZMO01000530.1"/>
</dbReference>
<dbReference type="Proteomes" id="UP000234331">
    <property type="component" value="Unassembled WGS sequence"/>
</dbReference>
<keyword evidence="2" id="KW-0576">Peroxisome</keyword>
<evidence type="ECO:0000256" key="2">
    <source>
        <dbReference type="ARBA" id="ARBA00023140"/>
    </source>
</evidence>
<name>A0A2I2KZY4_9ACTN</name>
<dbReference type="InterPro" id="IPR029045">
    <property type="entry name" value="ClpP/crotonase-like_dom_sf"/>
</dbReference>
<evidence type="ECO:0000313" key="4">
    <source>
        <dbReference type="EMBL" id="SNQ51207.1"/>
    </source>
</evidence>
<keyword evidence="5" id="KW-1185">Reference proteome</keyword>
<dbReference type="InterPro" id="IPR001753">
    <property type="entry name" value="Enoyl-CoA_hydra/iso"/>
</dbReference>
<dbReference type="EC" id="4.2.1.17" evidence="4"/>
<dbReference type="SUPFAM" id="SSF52096">
    <property type="entry name" value="ClpP/crotonase"/>
    <property type="match status" value="1"/>
</dbReference>
<dbReference type="EMBL" id="FZMO01000530">
    <property type="protein sequence ID" value="SNQ51207.1"/>
    <property type="molecule type" value="Genomic_DNA"/>
</dbReference>
<evidence type="ECO:0000313" key="5">
    <source>
        <dbReference type="Proteomes" id="UP000234331"/>
    </source>
</evidence>
<comment type="subcellular location">
    <subcellularLocation>
        <location evidence="1">Peroxisome</location>
    </subcellularLocation>
</comment>
<dbReference type="PANTHER" id="PTHR43684">
    <property type="match status" value="1"/>
</dbReference>
<keyword evidence="3 4" id="KW-0413">Isomerase</keyword>
<dbReference type="Gene3D" id="3.90.226.10">
    <property type="entry name" value="2-enoyl-CoA Hydratase, Chain A, domain 1"/>
    <property type="match status" value="1"/>
</dbReference>
<dbReference type="PANTHER" id="PTHR43684:SF1">
    <property type="entry name" value="ENOYL-COA DELTA ISOMERASE 2"/>
    <property type="match status" value="1"/>
</dbReference>
<proteinExistence type="predicted"/>
<accession>A0A2I2KZY4</accession>
<dbReference type="AlphaFoldDB" id="A0A2I2KZY4"/>
<evidence type="ECO:0000256" key="1">
    <source>
        <dbReference type="ARBA" id="ARBA00004275"/>
    </source>
</evidence>
<dbReference type="GO" id="GO:0004300">
    <property type="term" value="F:enoyl-CoA hydratase activity"/>
    <property type="evidence" value="ECO:0007669"/>
    <property type="project" value="UniProtKB-EC"/>
</dbReference>
<evidence type="ECO:0000256" key="3">
    <source>
        <dbReference type="ARBA" id="ARBA00023235"/>
    </source>
</evidence>